<evidence type="ECO:0000256" key="4">
    <source>
        <dbReference type="ARBA" id="ARBA00023033"/>
    </source>
</evidence>
<evidence type="ECO:0000256" key="1">
    <source>
        <dbReference type="ARBA" id="ARBA00022630"/>
    </source>
</evidence>
<dbReference type="InterPro" id="IPR002938">
    <property type="entry name" value="FAD-bd"/>
</dbReference>
<evidence type="ECO:0000259" key="5">
    <source>
        <dbReference type="Pfam" id="PF01494"/>
    </source>
</evidence>
<organism evidence="6 7">
    <name type="scientific">Didymella glomerata</name>
    <dbReference type="NCBI Taxonomy" id="749621"/>
    <lineage>
        <taxon>Eukaryota</taxon>
        <taxon>Fungi</taxon>
        <taxon>Dikarya</taxon>
        <taxon>Ascomycota</taxon>
        <taxon>Pezizomycotina</taxon>
        <taxon>Dothideomycetes</taxon>
        <taxon>Pleosporomycetidae</taxon>
        <taxon>Pleosporales</taxon>
        <taxon>Pleosporineae</taxon>
        <taxon>Didymellaceae</taxon>
        <taxon>Didymella</taxon>
    </lineage>
</organism>
<keyword evidence="1" id="KW-0285">Flavoprotein</keyword>
<reference evidence="6" key="1">
    <citation type="submission" date="2022-10" db="EMBL/GenBank/DDBJ databases">
        <title>Tapping the CABI collections for fungal endophytes: first genome assemblies for Collariella, Neodidymelliopsis, Ascochyta clinopodiicola, Didymella pomorum, Didymosphaeria variabile, Neocosmospora piperis and Neocucurbitaria cava.</title>
        <authorList>
            <person name="Hill R."/>
        </authorList>
    </citation>
    <scope>NUCLEOTIDE SEQUENCE</scope>
    <source>
        <strain evidence="6">IMI 360193</strain>
    </source>
</reference>
<dbReference type="InterPro" id="IPR036188">
    <property type="entry name" value="FAD/NAD-bd_sf"/>
</dbReference>
<dbReference type="SUPFAM" id="SSF51905">
    <property type="entry name" value="FAD/NAD(P)-binding domain"/>
    <property type="match status" value="1"/>
</dbReference>
<keyword evidence="2" id="KW-0274">FAD</keyword>
<accession>A0A9W8X362</accession>
<dbReference type="EMBL" id="JAPEUV010000019">
    <property type="protein sequence ID" value="KAJ4339926.1"/>
    <property type="molecule type" value="Genomic_DNA"/>
</dbReference>
<dbReference type="PANTHER" id="PTHR46972">
    <property type="entry name" value="MONOOXYGENASE ASQM-RELATED"/>
    <property type="match status" value="1"/>
</dbReference>
<evidence type="ECO:0000256" key="3">
    <source>
        <dbReference type="ARBA" id="ARBA00023002"/>
    </source>
</evidence>
<dbReference type="GO" id="GO:0071949">
    <property type="term" value="F:FAD binding"/>
    <property type="evidence" value="ECO:0007669"/>
    <property type="project" value="InterPro"/>
</dbReference>
<gene>
    <name evidence="6" type="ORF">N0V87_002864</name>
</gene>
<evidence type="ECO:0000313" key="7">
    <source>
        <dbReference type="Proteomes" id="UP001140562"/>
    </source>
</evidence>
<feature type="domain" description="FAD-binding" evidence="5">
    <location>
        <begin position="5"/>
        <end position="346"/>
    </location>
</feature>
<comment type="caution">
    <text evidence="6">The sequence shown here is derived from an EMBL/GenBank/DDBJ whole genome shotgun (WGS) entry which is preliminary data.</text>
</comment>
<dbReference type="AlphaFoldDB" id="A0A9W8X362"/>
<dbReference type="Gene3D" id="3.50.50.60">
    <property type="entry name" value="FAD/NAD(P)-binding domain"/>
    <property type="match status" value="1"/>
</dbReference>
<keyword evidence="3" id="KW-0560">Oxidoreductase</keyword>
<dbReference type="Pfam" id="PF01494">
    <property type="entry name" value="FAD_binding_3"/>
    <property type="match status" value="1"/>
</dbReference>
<evidence type="ECO:0000256" key="2">
    <source>
        <dbReference type="ARBA" id="ARBA00022827"/>
    </source>
</evidence>
<sequence>MSQPKIAIIGAGPGGCMLARLLHQASIPSTIFEGETSINYRSQGGSLDLRKTTGLAAVKAAGLWEQFLEHARYDGESLLLTDKNLTTWMRRSPGIKDSHSNLQEAPEIDRAVLRKMLVESVPAAYVKWGWKLTYVQETASSGLELSFSNGETLSGFDLIVGADGAWSKTRKLLSPDKPHYSGLGGWNMSIANAKETAPEAYAFVNRGSVFSYSDGKSLTGQHMGNGSINISHYGPYREDFTSECGFDFENLEGARQYILKELDEWAPQLKNLVESANEGAVWRNLYELPVGWTWPHKKGITLLGDAAHVMTPFAGIGVNTAFYDAMELTKQIVAFTQAGESADLDSCIVRYEKAMLEHAHRGQALTEGSKRDMLLTPGAPRTTIESWILRHAKEQIPVWAHPFLTGLVYAGFWVYKWSV</sequence>
<dbReference type="GO" id="GO:0004497">
    <property type="term" value="F:monooxygenase activity"/>
    <property type="evidence" value="ECO:0007669"/>
    <property type="project" value="UniProtKB-KW"/>
</dbReference>
<dbReference type="PRINTS" id="PR00420">
    <property type="entry name" value="RNGMNOXGNASE"/>
</dbReference>
<dbReference type="Proteomes" id="UP001140562">
    <property type="component" value="Unassembled WGS sequence"/>
</dbReference>
<protein>
    <recommendedName>
        <fullName evidence="5">FAD-binding domain-containing protein</fullName>
    </recommendedName>
</protein>
<name>A0A9W8X362_9PLEO</name>
<proteinExistence type="predicted"/>
<keyword evidence="4" id="KW-0503">Monooxygenase</keyword>
<dbReference type="PANTHER" id="PTHR46972:SF1">
    <property type="entry name" value="FAD DEPENDENT OXIDOREDUCTASE DOMAIN-CONTAINING PROTEIN"/>
    <property type="match status" value="1"/>
</dbReference>
<keyword evidence="7" id="KW-1185">Reference proteome</keyword>
<evidence type="ECO:0000313" key="6">
    <source>
        <dbReference type="EMBL" id="KAJ4339926.1"/>
    </source>
</evidence>
<dbReference type="OrthoDB" id="655030at2759"/>